<sequence length="90" mass="9802">MTAGPVEVRGNYFGRPSAGGSPYMSLVLLKPGLGRGGWGTAGPSRSILCHEEHKEVFLAVVILSWSYVIYASRIASRWLLEQTPALLQQD</sequence>
<name>A0A5C6NBI2_9TELE</name>
<accession>A0A5C6NBI2</accession>
<dbReference type="AlphaFoldDB" id="A0A5C6NBI2"/>
<gene>
    <name evidence="1" type="ORF">D4764_03G0002480</name>
</gene>
<organism evidence="1 2">
    <name type="scientific">Takifugu flavidus</name>
    <name type="common">sansaifugu</name>
    <dbReference type="NCBI Taxonomy" id="433684"/>
    <lineage>
        <taxon>Eukaryota</taxon>
        <taxon>Metazoa</taxon>
        <taxon>Chordata</taxon>
        <taxon>Craniata</taxon>
        <taxon>Vertebrata</taxon>
        <taxon>Euteleostomi</taxon>
        <taxon>Actinopterygii</taxon>
        <taxon>Neopterygii</taxon>
        <taxon>Teleostei</taxon>
        <taxon>Neoteleostei</taxon>
        <taxon>Acanthomorphata</taxon>
        <taxon>Eupercaria</taxon>
        <taxon>Tetraodontiformes</taxon>
        <taxon>Tetradontoidea</taxon>
        <taxon>Tetraodontidae</taxon>
        <taxon>Takifugu</taxon>
    </lineage>
</organism>
<proteinExistence type="predicted"/>
<comment type="caution">
    <text evidence="1">The sequence shown here is derived from an EMBL/GenBank/DDBJ whole genome shotgun (WGS) entry which is preliminary data.</text>
</comment>
<evidence type="ECO:0000313" key="2">
    <source>
        <dbReference type="Proteomes" id="UP000324091"/>
    </source>
</evidence>
<reference evidence="1 2" key="1">
    <citation type="submission" date="2019-04" db="EMBL/GenBank/DDBJ databases">
        <title>Chromosome genome assembly for Takifugu flavidus.</title>
        <authorList>
            <person name="Xiao S."/>
        </authorList>
    </citation>
    <scope>NUCLEOTIDE SEQUENCE [LARGE SCALE GENOMIC DNA]</scope>
    <source>
        <strain evidence="1">HTHZ2018</strain>
        <tissue evidence="1">Muscle</tissue>
    </source>
</reference>
<evidence type="ECO:0000313" key="1">
    <source>
        <dbReference type="EMBL" id="TWW63240.1"/>
    </source>
</evidence>
<protein>
    <submittedName>
        <fullName evidence="1">Uncharacterized protein</fullName>
    </submittedName>
</protein>
<dbReference type="EMBL" id="RHFK02000016">
    <property type="protein sequence ID" value="TWW63240.1"/>
    <property type="molecule type" value="Genomic_DNA"/>
</dbReference>
<keyword evidence="2" id="KW-1185">Reference proteome</keyword>
<dbReference type="Proteomes" id="UP000324091">
    <property type="component" value="Chromosome 3"/>
</dbReference>